<protein>
    <recommendedName>
        <fullName evidence="5">NAD(P)-binding protein</fullName>
    </recommendedName>
</protein>
<evidence type="ECO:0000313" key="4">
    <source>
        <dbReference type="Proteomes" id="UP000559256"/>
    </source>
</evidence>
<name>A0A8H5CMN4_9AGAR</name>
<dbReference type="PANTHER" id="PTHR43180:SF33">
    <property type="entry name" value="15-HYDROXYPROSTAGLANDIN DEHYDROGENASE [NAD(+)]-LIKE"/>
    <property type="match status" value="1"/>
</dbReference>
<keyword evidence="2" id="KW-0560">Oxidoreductase</keyword>
<dbReference type="PRINTS" id="PR00081">
    <property type="entry name" value="GDHRDH"/>
</dbReference>
<evidence type="ECO:0008006" key="5">
    <source>
        <dbReference type="Google" id="ProtNLM"/>
    </source>
</evidence>
<gene>
    <name evidence="3" type="ORF">D9758_011859</name>
</gene>
<evidence type="ECO:0000256" key="2">
    <source>
        <dbReference type="ARBA" id="ARBA00023002"/>
    </source>
</evidence>
<sequence length="341" mass="37512">MPLILDQHLYAHADRVKGKVVLITGAASGIGRSTAAKYASYGANVIVADLNYPAAQQTAKELRTTDGQILAIKCDVTIWEDVLAAFELAMEKFGTVDIVVANAGVGESAYLQLVRKDEHGRIIKPSTKTVDINLTGVLYTVHLAQHYLLLNRLDETPLKSVIILGSVASWWFLAGAQYTATKHAVLGLMRSLDPSFTEKGIRIATIHPWFADTDIVPRYLKIGLAGIPLVPVNRIVDAIFNASTDPDPSASGSSYWAQPGPVYRIPREEFKLGVYDLIDREGNAMFVLKDANSVQRIMKYLQDITHLFWNPVLKKTMVYGTLGIGVVLAWRHLRQAPVFGS</sequence>
<dbReference type="SUPFAM" id="SSF51735">
    <property type="entry name" value="NAD(P)-binding Rossmann-fold domains"/>
    <property type="match status" value="1"/>
</dbReference>
<dbReference type="Pfam" id="PF00106">
    <property type="entry name" value="adh_short"/>
    <property type="match status" value="1"/>
</dbReference>
<proteinExistence type="inferred from homology"/>
<organism evidence="3 4">
    <name type="scientific">Tetrapyrgos nigripes</name>
    <dbReference type="NCBI Taxonomy" id="182062"/>
    <lineage>
        <taxon>Eukaryota</taxon>
        <taxon>Fungi</taxon>
        <taxon>Dikarya</taxon>
        <taxon>Basidiomycota</taxon>
        <taxon>Agaricomycotina</taxon>
        <taxon>Agaricomycetes</taxon>
        <taxon>Agaricomycetidae</taxon>
        <taxon>Agaricales</taxon>
        <taxon>Marasmiineae</taxon>
        <taxon>Marasmiaceae</taxon>
        <taxon>Tetrapyrgos</taxon>
    </lineage>
</organism>
<reference evidence="3 4" key="1">
    <citation type="journal article" date="2020" name="ISME J.">
        <title>Uncovering the hidden diversity of litter-decomposition mechanisms in mushroom-forming fungi.</title>
        <authorList>
            <person name="Floudas D."/>
            <person name="Bentzer J."/>
            <person name="Ahren D."/>
            <person name="Johansson T."/>
            <person name="Persson P."/>
            <person name="Tunlid A."/>
        </authorList>
    </citation>
    <scope>NUCLEOTIDE SEQUENCE [LARGE SCALE GENOMIC DNA]</scope>
    <source>
        <strain evidence="3 4">CBS 291.85</strain>
    </source>
</reference>
<dbReference type="EMBL" id="JAACJM010000140">
    <property type="protein sequence ID" value="KAF5343432.1"/>
    <property type="molecule type" value="Genomic_DNA"/>
</dbReference>
<dbReference type="AlphaFoldDB" id="A0A8H5CMN4"/>
<evidence type="ECO:0000256" key="1">
    <source>
        <dbReference type="ARBA" id="ARBA00006484"/>
    </source>
</evidence>
<comment type="similarity">
    <text evidence="1">Belongs to the short-chain dehydrogenases/reductases (SDR) family.</text>
</comment>
<dbReference type="OrthoDB" id="5371740at2759"/>
<keyword evidence="4" id="KW-1185">Reference proteome</keyword>
<dbReference type="InterPro" id="IPR002347">
    <property type="entry name" value="SDR_fam"/>
</dbReference>
<accession>A0A8H5CMN4</accession>
<comment type="caution">
    <text evidence="3">The sequence shown here is derived from an EMBL/GenBank/DDBJ whole genome shotgun (WGS) entry which is preliminary data.</text>
</comment>
<dbReference type="GO" id="GO:0016491">
    <property type="term" value="F:oxidoreductase activity"/>
    <property type="evidence" value="ECO:0007669"/>
    <property type="project" value="UniProtKB-KW"/>
</dbReference>
<dbReference type="PANTHER" id="PTHR43180">
    <property type="entry name" value="3-OXOACYL-(ACYL-CARRIER-PROTEIN) REDUCTASE (AFU_ORTHOLOGUE AFUA_6G11210)"/>
    <property type="match status" value="1"/>
</dbReference>
<dbReference type="Gene3D" id="3.40.50.720">
    <property type="entry name" value="NAD(P)-binding Rossmann-like Domain"/>
    <property type="match status" value="1"/>
</dbReference>
<dbReference type="InterPro" id="IPR036291">
    <property type="entry name" value="NAD(P)-bd_dom_sf"/>
</dbReference>
<dbReference type="Proteomes" id="UP000559256">
    <property type="component" value="Unassembled WGS sequence"/>
</dbReference>
<evidence type="ECO:0000313" key="3">
    <source>
        <dbReference type="EMBL" id="KAF5343432.1"/>
    </source>
</evidence>